<dbReference type="AlphaFoldDB" id="A0A2V0PKJ9"/>
<dbReference type="PANTHER" id="PTHR37466">
    <property type="entry name" value="SLR1628 PROTEIN"/>
    <property type="match status" value="1"/>
</dbReference>
<protein>
    <recommendedName>
        <fullName evidence="4">DUF2237 domain-containing protein</fullName>
    </recommendedName>
</protein>
<name>A0A2V0PKJ9_9CHLO</name>
<accession>A0A2V0PKJ9</accession>
<gene>
    <name evidence="2" type="ORF">Rsub_12777</name>
</gene>
<proteinExistence type="predicted"/>
<keyword evidence="3" id="KW-1185">Reference proteome</keyword>
<sequence length="182" mass="19007">MLPRLSPFTTRLSEPYRRASTIAAASGPPQAAAPVAMNVLGGPLKCCCAGPKTTGYYRDGYCRTGGGDYGVHSVCAQVTAEFLAYTASRGNDLSTPSPFFPGLKPGDRWCLCASRWQEAKQAGAAPPVVLAATHVQTLDFVSLEDLKQHAVDADEAEAEAAEAKRARADGRGDGTCDSPAAS</sequence>
<dbReference type="Pfam" id="PF09996">
    <property type="entry name" value="DUF2237"/>
    <property type="match status" value="1"/>
</dbReference>
<evidence type="ECO:0000313" key="2">
    <source>
        <dbReference type="EMBL" id="GBG00080.1"/>
    </source>
</evidence>
<dbReference type="STRING" id="307507.A0A2V0PKJ9"/>
<dbReference type="Proteomes" id="UP000247498">
    <property type="component" value="Unassembled WGS sequence"/>
</dbReference>
<dbReference type="Gene3D" id="3.30.56.110">
    <property type="entry name" value="Protein of unknown function DUF2237"/>
    <property type="match status" value="1"/>
</dbReference>
<dbReference type="InParanoid" id="A0A2V0PKJ9"/>
<dbReference type="EMBL" id="BDRX01000190">
    <property type="protein sequence ID" value="GBG00080.1"/>
    <property type="molecule type" value="Genomic_DNA"/>
</dbReference>
<dbReference type="OrthoDB" id="1517790at2759"/>
<evidence type="ECO:0000313" key="3">
    <source>
        <dbReference type="Proteomes" id="UP000247498"/>
    </source>
</evidence>
<dbReference type="PANTHER" id="PTHR37466:SF1">
    <property type="entry name" value="SLR1628 PROTEIN"/>
    <property type="match status" value="1"/>
</dbReference>
<reference evidence="2 3" key="1">
    <citation type="journal article" date="2018" name="Sci. Rep.">
        <title>Raphidocelis subcapitata (=Pseudokirchneriella subcapitata) provides an insight into genome evolution and environmental adaptations in the Sphaeropleales.</title>
        <authorList>
            <person name="Suzuki S."/>
            <person name="Yamaguchi H."/>
            <person name="Nakajima N."/>
            <person name="Kawachi M."/>
        </authorList>
    </citation>
    <scope>NUCLEOTIDE SEQUENCE [LARGE SCALE GENOMIC DNA]</scope>
    <source>
        <strain evidence="2 3">NIES-35</strain>
    </source>
</reference>
<feature type="region of interest" description="Disordered" evidence="1">
    <location>
        <begin position="153"/>
        <end position="182"/>
    </location>
</feature>
<organism evidence="2 3">
    <name type="scientific">Raphidocelis subcapitata</name>
    <dbReference type="NCBI Taxonomy" id="307507"/>
    <lineage>
        <taxon>Eukaryota</taxon>
        <taxon>Viridiplantae</taxon>
        <taxon>Chlorophyta</taxon>
        <taxon>core chlorophytes</taxon>
        <taxon>Chlorophyceae</taxon>
        <taxon>CS clade</taxon>
        <taxon>Sphaeropleales</taxon>
        <taxon>Selenastraceae</taxon>
        <taxon>Raphidocelis</taxon>
    </lineage>
</organism>
<dbReference type="InterPro" id="IPR018714">
    <property type="entry name" value="DUF2237"/>
</dbReference>
<comment type="caution">
    <text evidence="2">The sequence shown here is derived from an EMBL/GenBank/DDBJ whole genome shotgun (WGS) entry which is preliminary data.</text>
</comment>
<evidence type="ECO:0008006" key="4">
    <source>
        <dbReference type="Google" id="ProtNLM"/>
    </source>
</evidence>
<evidence type="ECO:0000256" key="1">
    <source>
        <dbReference type="SAM" id="MobiDB-lite"/>
    </source>
</evidence>
<feature type="compositionally biased region" description="Basic and acidic residues" evidence="1">
    <location>
        <begin position="161"/>
        <end position="174"/>
    </location>
</feature>